<dbReference type="InterPro" id="IPR010510">
    <property type="entry name" value="FGF1-bd"/>
</dbReference>
<comment type="similarity">
    <text evidence="2">Belongs to the fibroblast growth factor-binding protein family.</text>
</comment>
<evidence type="ECO:0000256" key="5">
    <source>
        <dbReference type="ARBA" id="ARBA00023157"/>
    </source>
</evidence>
<dbReference type="PANTHER" id="PTHR15258">
    <property type="entry name" value="FGF BINDING PROTEIN-RELATED"/>
    <property type="match status" value="1"/>
</dbReference>
<feature type="region of interest" description="Disordered" evidence="7">
    <location>
        <begin position="206"/>
        <end position="236"/>
    </location>
</feature>
<accession>A0ABD1KEM7</accession>
<dbReference type="PANTHER" id="PTHR15258:SF2">
    <property type="entry name" value="FIBROBLAST GROWTH FACTOR-BINDING PROTEIN 1"/>
    <property type="match status" value="1"/>
</dbReference>
<reference evidence="8 9" key="1">
    <citation type="submission" date="2024-09" db="EMBL/GenBank/DDBJ databases">
        <title>A chromosome-level genome assembly of Gray's grenadier anchovy, Coilia grayii.</title>
        <authorList>
            <person name="Fu Z."/>
        </authorList>
    </citation>
    <scope>NUCLEOTIDE SEQUENCE [LARGE SCALE GENOMIC DNA]</scope>
    <source>
        <strain evidence="8">G4</strain>
        <tissue evidence="8">Muscle</tissue>
    </source>
</reference>
<keyword evidence="9" id="KW-1185">Reference proteome</keyword>
<protein>
    <recommendedName>
        <fullName evidence="10">Fibroblast growth factor-binding protein 1-like</fullName>
    </recommendedName>
</protein>
<evidence type="ECO:0000256" key="3">
    <source>
        <dbReference type="ARBA" id="ARBA00022525"/>
    </source>
</evidence>
<keyword evidence="5" id="KW-1015">Disulfide bond</keyword>
<keyword evidence="3" id="KW-0964">Secreted</keyword>
<keyword evidence="6" id="KW-0340">Growth factor binding</keyword>
<proteinExistence type="inferred from homology"/>
<keyword evidence="4" id="KW-0732">Signal</keyword>
<evidence type="ECO:0008006" key="10">
    <source>
        <dbReference type="Google" id="ProtNLM"/>
    </source>
</evidence>
<comment type="subcellular location">
    <subcellularLocation>
        <location evidence="1">Secreted</location>
    </subcellularLocation>
</comment>
<evidence type="ECO:0000313" key="8">
    <source>
        <dbReference type="EMBL" id="KAL2097456.1"/>
    </source>
</evidence>
<comment type="caution">
    <text evidence="8">The sequence shown here is derived from an EMBL/GenBank/DDBJ whole genome shotgun (WGS) entry which is preliminary data.</text>
</comment>
<evidence type="ECO:0000256" key="4">
    <source>
        <dbReference type="ARBA" id="ARBA00022729"/>
    </source>
</evidence>
<feature type="compositionally biased region" description="Low complexity" evidence="7">
    <location>
        <begin position="215"/>
        <end position="234"/>
    </location>
</feature>
<dbReference type="GO" id="GO:0019838">
    <property type="term" value="F:growth factor binding"/>
    <property type="evidence" value="ECO:0007669"/>
    <property type="project" value="UniProtKB-KW"/>
</dbReference>
<dbReference type="Proteomes" id="UP001591681">
    <property type="component" value="Unassembled WGS sequence"/>
</dbReference>
<sequence length="271" mass="29862">MIIIITTATIIIIITITTGIQTRETASLQCSQVDRLLLISQIVCKTTRTMALFKNIALLVLLACVAQHVSEAGSHNGQEKKSKRDGNVRNSRANNVFKGKFSTKDKTQCTWKAEGTDTYILTVKCTKGKESKECTYTARPDTCPGYSDNTKGYWKQIGRSVKKQKKLCQDPRALIRAGMCKRAPQDAHFKLMDTPSNVDLPKAVPTAKAARKKQVPTTAKTSTTVTTPKGGKVPDPCTERVDHKKLAEEKCGETWASLCNFVFTIVQSSDC</sequence>
<dbReference type="EMBL" id="JBHFQA010000006">
    <property type="protein sequence ID" value="KAL2097456.1"/>
    <property type="molecule type" value="Genomic_DNA"/>
</dbReference>
<dbReference type="AlphaFoldDB" id="A0ABD1KEM7"/>
<dbReference type="GO" id="GO:0005576">
    <property type="term" value="C:extracellular region"/>
    <property type="evidence" value="ECO:0007669"/>
    <property type="project" value="UniProtKB-SubCell"/>
</dbReference>
<name>A0ABD1KEM7_9TELE</name>
<evidence type="ECO:0000256" key="1">
    <source>
        <dbReference type="ARBA" id="ARBA00004613"/>
    </source>
</evidence>
<evidence type="ECO:0000256" key="6">
    <source>
        <dbReference type="ARBA" id="ARBA00023183"/>
    </source>
</evidence>
<dbReference type="Pfam" id="PF06473">
    <property type="entry name" value="FGF-BP1"/>
    <property type="match status" value="1"/>
</dbReference>
<evidence type="ECO:0000256" key="7">
    <source>
        <dbReference type="SAM" id="MobiDB-lite"/>
    </source>
</evidence>
<organism evidence="8 9">
    <name type="scientific">Coilia grayii</name>
    <name type="common">Gray's grenadier anchovy</name>
    <dbReference type="NCBI Taxonomy" id="363190"/>
    <lineage>
        <taxon>Eukaryota</taxon>
        <taxon>Metazoa</taxon>
        <taxon>Chordata</taxon>
        <taxon>Craniata</taxon>
        <taxon>Vertebrata</taxon>
        <taxon>Euteleostomi</taxon>
        <taxon>Actinopterygii</taxon>
        <taxon>Neopterygii</taxon>
        <taxon>Teleostei</taxon>
        <taxon>Clupei</taxon>
        <taxon>Clupeiformes</taxon>
        <taxon>Clupeoidei</taxon>
        <taxon>Engraulidae</taxon>
        <taxon>Coilinae</taxon>
        <taxon>Coilia</taxon>
    </lineage>
</organism>
<evidence type="ECO:0000256" key="2">
    <source>
        <dbReference type="ARBA" id="ARBA00008326"/>
    </source>
</evidence>
<evidence type="ECO:0000313" key="9">
    <source>
        <dbReference type="Proteomes" id="UP001591681"/>
    </source>
</evidence>
<gene>
    <name evidence="8" type="ORF">ACEWY4_006663</name>
</gene>